<evidence type="ECO:0000313" key="6">
    <source>
        <dbReference type="EMBL" id="KAJ4158117.1"/>
    </source>
</evidence>
<dbReference type="Gene3D" id="3.40.50.300">
    <property type="entry name" value="P-loop containing nucleotide triphosphate hydrolases"/>
    <property type="match status" value="1"/>
</dbReference>
<evidence type="ECO:0008006" key="8">
    <source>
        <dbReference type="Google" id="ProtNLM"/>
    </source>
</evidence>
<dbReference type="PROSITE" id="PS50088">
    <property type="entry name" value="ANK_REPEAT"/>
    <property type="match status" value="3"/>
</dbReference>
<dbReference type="InterPro" id="IPR031359">
    <property type="entry name" value="NACHT_N"/>
</dbReference>
<keyword evidence="1" id="KW-0677">Repeat</keyword>
<evidence type="ECO:0000259" key="5">
    <source>
        <dbReference type="Pfam" id="PF24883"/>
    </source>
</evidence>
<reference evidence="6" key="1">
    <citation type="journal article" date="2023" name="Access Microbiol">
        <title>De-novo genome assembly for Akanthomyces muscarius, a biocontrol agent of insect agricultural pests.</title>
        <authorList>
            <person name="Erdos Z."/>
            <person name="Studholme D.J."/>
            <person name="Raymond B."/>
            <person name="Sharma M."/>
        </authorList>
    </citation>
    <scope>NUCLEOTIDE SEQUENCE</scope>
    <source>
        <strain evidence="6">Ve6</strain>
    </source>
</reference>
<dbReference type="Pfam" id="PF24883">
    <property type="entry name" value="NPHP3_N"/>
    <property type="match status" value="1"/>
</dbReference>
<feature type="domain" description="GPI inositol-deacylase winged helix" evidence="4">
    <location>
        <begin position="508"/>
        <end position="600"/>
    </location>
</feature>
<dbReference type="GeneID" id="80895816"/>
<gene>
    <name evidence="6" type="ORF">LMH87_008657</name>
</gene>
<dbReference type="PANTHER" id="PTHR10039:SF14">
    <property type="entry name" value="NACHT DOMAIN-CONTAINING PROTEIN"/>
    <property type="match status" value="1"/>
</dbReference>
<dbReference type="PANTHER" id="PTHR10039">
    <property type="entry name" value="AMELOGENIN"/>
    <property type="match status" value="1"/>
</dbReference>
<feature type="repeat" description="ANK" evidence="2">
    <location>
        <begin position="747"/>
        <end position="779"/>
    </location>
</feature>
<feature type="domain" description="Nephrocystin 3-like N-terminal" evidence="5">
    <location>
        <begin position="217"/>
        <end position="400"/>
    </location>
</feature>
<sequence length="1444" mass="161625">MTAFALVTNEGRDEKQWRFSFGGKDHKMRDQVEKLVKLLVFSDAVIKQAVSARPHAALAWSGVSIFLPLLSGAFTKNEDMVKGLASIGDIQLYWKTFYSQILEYQIRAVHHLSKTQSARAWQKVAGWSDWRQNTIAIEKASEACKTHIPPLQQREARENFSTEMSKLDKLFQTERDILQLMRESRLKDKEGTVLQELFSAGSSYASDKDFNPTQVQGTCEWLFSDQTFCSWRDNLESDIFWISAGPGCGKSVLSRALVDHGHLQSNSSTISFSGTATVENRTATTCYFFFKDDSSRRNNLSRALCAILHQLFSNQATKALISHAVSAYQTKGKALMEDPHSLWNVLARCADEWSGGAIICLLDALDECQSNGRFSLLTMLKDYYSQDGRTGKLKFLITSRPYDDIEQSFRNLARRARFLHFDGDEKHEEISSDINRVIDGRMDDFAADFEPSDRRKIAEHLKRRGTRTYLWLHLTLDIIKQSPSEYSRRRDIEALLASLPLQVSEAYEKILNRSKNHQITVTLLSILLAATRPLTITEANYALTMALAETPFRAHIDAADQRWKGNFKSVVKNFCGLIVNVYDNRLSFIHLTAREFLLSDPSPILQWKGRFADRSVLHKDICDCCVSYLLLDDWAHEAKEPTAPSILRLLREFPLFSYAAVSWFMHLEYLDHTSYNSLKPKARLLATTKGPYLKLWAKSNIIRKSYREHDYFEKWTDLAVVSFLGLRGIVEDMLEEDGIDVNAWSAYWGSALQVAVSSNSVPIAKILLHRGADVNSTSGVKGTALTIAARNRNAALVELLLSYGANARTSSQDIFDNALFAAAYTKNGEIFRAILATLVNLDTVEGVEAAVIDESVMGRHAYCMSMLISVLGPEMPLTQRMAEVLMDEVQVANKVLRMIISRTNRSIILTPHMFGQALKGVNGADSLRTILITADAYKMGLTEEALACAARFSDVETMDLLLKQCTGLGAVTSKVLKGAIMNEPGRCADMLRFLLNKNKDIVVIDEDVVWLAASSNDVGLVKLVVGHPGFMAGVAHDFISTAIEATKRASNAEIVKYLLEQSGDEVITSDAIVADAARYGTPEMMKLFLDQVDDGFVPSENILCGAAENVRCAMPMLHLIVRRFSEHVVFTENLLRAARHGFDVSNWLLKGYGDQFLITAELLCDVVVCHEWNLMLFMEYKHQELQQHAPTVLLALAQCSERCNLRSLLESYITTSMVTEEVLLGILRKRRRKMLMTEILEQFGPDLVISEGVLKRVVMVPADAPYLLNMIKARCPRCFTVTEGVLEAAATEGREDVLVFLSEFGGSGVVIENKWWLAAQFRAAANVGDRKGMQHAIDKGADVNTQNIDGESALNRVTRIKNDWAVEFLAAQPGINVNMQDEKGLTPLHCAVMSGAQQSIRLLVAAGADPDQANNDGLTPYMLACENPRMAERTIRILRDARKQ</sequence>
<dbReference type="InterPro" id="IPR056884">
    <property type="entry name" value="NPHP3-like_N"/>
</dbReference>
<dbReference type="Gene3D" id="1.25.40.20">
    <property type="entry name" value="Ankyrin repeat-containing domain"/>
    <property type="match status" value="3"/>
</dbReference>
<dbReference type="RefSeq" id="XP_056056484.1">
    <property type="nucleotide sequence ID" value="XM_056201864.1"/>
</dbReference>
<dbReference type="PROSITE" id="PS50297">
    <property type="entry name" value="ANK_REP_REGION"/>
    <property type="match status" value="2"/>
</dbReference>
<feature type="repeat" description="ANK" evidence="2">
    <location>
        <begin position="1383"/>
        <end position="1415"/>
    </location>
</feature>
<comment type="caution">
    <text evidence="6">The sequence shown here is derived from an EMBL/GenBank/DDBJ whole genome shotgun (WGS) entry which is preliminary data.</text>
</comment>
<dbReference type="Proteomes" id="UP001144673">
    <property type="component" value="Unassembled WGS sequence"/>
</dbReference>
<dbReference type="InterPro" id="IPR036770">
    <property type="entry name" value="Ankyrin_rpt-contain_sf"/>
</dbReference>
<proteinExistence type="predicted"/>
<evidence type="ECO:0000256" key="2">
    <source>
        <dbReference type="PROSITE-ProRule" id="PRU00023"/>
    </source>
</evidence>
<evidence type="ECO:0000313" key="7">
    <source>
        <dbReference type="Proteomes" id="UP001144673"/>
    </source>
</evidence>
<dbReference type="InterPro" id="IPR054471">
    <property type="entry name" value="GPIID_WHD"/>
</dbReference>
<evidence type="ECO:0000259" key="3">
    <source>
        <dbReference type="Pfam" id="PF17100"/>
    </source>
</evidence>
<accession>A0A9W8QJM4</accession>
<dbReference type="InterPro" id="IPR027417">
    <property type="entry name" value="P-loop_NTPase"/>
</dbReference>
<feature type="domain" description="NWD NACHT-NTPase N-terminal" evidence="3">
    <location>
        <begin position="24"/>
        <end position="87"/>
    </location>
</feature>
<dbReference type="KEGG" id="amus:LMH87_008657"/>
<dbReference type="Pfam" id="PF17100">
    <property type="entry name" value="NACHT_N"/>
    <property type="match status" value="1"/>
</dbReference>
<dbReference type="InterPro" id="IPR002110">
    <property type="entry name" value="Ankyrin_rpt"/>
</dbReference>
<organism evidence="6 7">
    <name type="scientific">Akanthomyces muscarius</name>
    <name type="common">Entomopathogenic fungus</name>
    <name type="synonym">Lecanicillium muscarium</name>
    <dbReference type="NCBI Taxonomy" id="2231603"/>
    <lineage>
        <taxon>Eukaryota</taxon>
        <taxon>Fungi</taxon>
        <taxon>Dikarya</taxon>
        <taxon>Ascomycota</taxon>
        <taxon>Pezizomycotina</taxon>
        <taxon>Sordariomycetes</taxon>
        <taxon>Hypocreomycetidae</taxon>
        <taxon>Hypocreales</taxon>
        <taxon>Cordycipitaceae</taxon>
        <taxon>Akanthomyces</taxon>
    </lineage>
</organism>
<dbReference type="Pfam" id="PF22939">
    <property type="entry name" value="WHD_GPIID"/>
    <property type="match status" value="1"/>
</dbReference>
<evidence type="ECO:0000256" key="1">
    <source>
        <dbReference type="ARBA" id="ARBA00022737"/>
    </source>
</evidence>
<keyword evidence="7" id="KW-1185">Reference proteome</keyword>
<keyword evidence="2" id="KW-0040">ANK repeat</keyword>
<feature type="repeat" description="ANK" evidence="2">
    <location>
        <begin position="780"/>
        <end position="812"/>
    </location>
</feature>
<dbReference type="SMART" id="SM00248">
    <property type="entry name" value="ANK"/>
    <property type="match status" value="6"/>
</dbReference>
<protein>
    <recommendedName>
        <fullName evidence="8">Ankyrin repeat protein</fullName>
    </recommendedName>
</protein>
<name>A0A9W8QJM4_AKAMU</name>
<dbReference type="Pfam" id="PF12796">
    <property type="entry name" value="Ank_2"/>
    <property type="match status" value="2"/>
</dbReference>
<dbReference type="SUPFAM" id="SSF48403">
    <property type="entry name" value="Ankyrin repeat"/>
    <property type="match status" value="2"/>
</dbReference>
<dbReference type="EMBL" id="JAJHUN010000006">
    <property type="protein sequence ID" value="KAJ4158117.1"/>
    <property type="molecule type" value="Genomic_DNA"/>
</dbReference>
<evidence type="ECO:0000259" key="4">
    <source>
        <dbReference type="Pfam" id="PF22939"/>
    </source>
</evidence>